<dbReference type="InterPro" id="IPR021300">
    <property type="entry name" value="Integr_conj_element_PFL4695"/>
</dbReference>
<feature type="signal peptide" evidence="1">
    <location>
        <begin position="1"/>
        <end position="19"/>
    </location>
</feature>
<keyword evidence="1" id="KW-0732">Signal</keyword>
<dbReference type="EMBL" id="CP067393">
    <property type="protein sequence ID" value="QQP86839.1"/>
    <property type="molecule type" value="Genomic_DNA"/>
</dbReference>
<gene>
    <name evidence="2" type="ORF">JHT90_06250</name>
</gene>
<keyword evidence="3" id="KW-1185">Reference proteome</keyword>
<protein>
    <submittedName>
        <fullName evidence="2">Integrating conjugative element protein</fullName>
    </submittedName>
</protein>
<evidence type="ECO:0000256" key="1">
    <source>
        <dbReference type="SAM" id="SignalP"/>
    </source>
</evidence>
<dbReference type="NCBIfam" id="TIGR03765">
    <property type="entry name" value="ICE_PFL_4695"/>
    <property type="match status" value="1"/>
</dbReference>
<accession>A0A974RZA0</accession>
<dbReference type="RefSeq" id="WP_201095286.1">
    <property type="nucleotide sequence ID" value="NZ_CP067393.1"/>
</dbReference>
<dbReference type="Pfam" id="PF11072">
    <property type="entry name" value="DUF2859"/>
    <property type="match status" value="1"/>
</dbReference>
<dbReference type="Proteomes" id="UP000595278">
    <property type="component" value="Chromosome"/>
</dbReference>
<dbReference type="KEGG" id="eaz:JHT90_06250"/>
<evidence type="ECO:0000313" key="3">
    <source>
        <dbReference type="Proteomes" id="UP000595278"/>
    </source>
</evidence>
<proteinExistence type="predicted"/>
<name>A0A974RZA0_9GAMM</name>
<reference evidence="2 3" key="1">
    <citation type="submission" date="2021-01" db="EMBL/GenBank/DDBJ databases">
        <title>Entomomonas sp. F2A isolated from a house cricket (Acheta domesticus).</title>
        <authorList>
            <person name="Spergser J."/>
            <person name="Busse H.-J."/>
        </authorList>
    </citation>
    <scope>NUCLEOTIDE SEQUENCE [LARGE SCALE GENOMIC DNA]</scope>
    <source>
        <strain evidence="2 3">F2A</strain>
    </source>
</reference>
<evidence type="ECO:0000313" key="2">
    <source>
        <dbReference type="EMBL" id="QQP86839.1"/>
    </source>
</evidence>
<organism evidence="2 3">
    <name type="scientific">Entomomonas asaccharolytica</name>
    <dbReference type="NCBI Taxonomy" id="2785331"/>
    <lineage>
        <taxon>Bacteria</taxon>
        <taxon>Pseudomonadati</taxon>
        <taxon>Pseudomonadota</taxon>
        <taxon>Gammaproteobacteria</taxon>
        <taxon>Pseudomonadales</taxon>
        <taxon>Pseudomonadaceae</taxon>
        <taxon>Entomomonas</taxon>
    </lineage>
</organism>
<sequence>MYKLPLYLFISFTSLVATANDKLTIVADLGGESALQYYQTLNIQNDKKPVKPIPLVKVPYDERSVLPIVSKRLTPGKVEPRLINANGLIRPFFLVGDDDYSYQWLQNRADILRRLKAVGLIVNANNEASLKKIRTFLPDVTLLPVSGDDIADRFKLTHYPVLITATGIEQ</sequence>
<dbReference type="AlphaFoldDB" id="A0A974RZA0"/>
<feature type="chain" id="PRO_5037063971" evidence="1">
    <location>
        <begin position="20"/>
        <end position="170"/>
    </location>
</feature>